<reference evidence="3 4" key="1">
    <citation type="submission" date="2019-03" db="EMBL/GenBank/DDBJ databases">
        <title>Genomic Encyclopedia of Type Strains, Phase IV (KMG-IV): sequencing the most valuable type-strain genomes for metagenomic binning, comparative biology and taxonomic classification.</title>
        <authorList>
            <person name="Goeker M."/>
        </authorList>
    </citation>
    <scope>NUCLEOTIDE SEQUENCE [LARGE SCALE GENOMIC DNA]</scope>
    <source>
        <strain evidence="3 4">DSM 12121</strain>
    </source>
</reference>
<evidence type="ECO:0000313" key="3">
    <source>
        <dbReference type="EMBL" id="TDN53361.1"/>
    </source>
</evidence>
<evidence type="ECO:0000313" key="4">
    <source>
        <dbReference type="Proteomes" id="UP000295129"/>
    </source>
</evidence>
<organism evidence="3 4">
    <name type="scientific">Azoarcus indigens</name>
    <dbReference type="NCBI Taxonomy" id="29545"/>
    <lineage>
        <taxon>Bacteria</taxon>
        <taxon>Pseudomonadati</taxon>
        <taxon>Pseudomonadota</taxon>
        <taxon>Betaproteobacteria</taxon>
        <taxon>Rhodocyclales</taxon>
        <taxon>Zoogloeaceae</taxon>
        <taxon>Azoarcus</taxon>
    </lineage>
</organism>
<dbReference type="NCBIfam" id="TIGR00696">
    <property type="entry name" value="wecG_tagA_cpsF"/>
    <property type="match status" value="1"/>
</dbReference>
<proteinExistence type="predicted"/>
<dbReference type="AlphaFoldDB" id="A0A4R6E669"/>
<dbReference type="PANTHER" id="PTHR34136">
    <property type="match status" value="1"/>
</dbReference>
<dbReference type="CDD" id="cd06533">
    <property type="entry name" value="Glyco_transf_WecG_TagA"/>
    <property type="match status" value="1"/>
</dbReference>
<keyword evidence="1" id="KW-0328">Glycosyltransferase</keyword>
<name>A0A4R6E669_9RHOO</name>
<evidence type="ECO:0000256" key="1">
    <source>
        <dbReference type="ARBA" id="ARBA00022676"/>
    </source>
</evidence>
<accession>A0A4R6E669</accession>
<evidence type="ECO:0000256" key="2">
    <source>
        <dbReference type="ARBA" id="ARBA00022679"/>
    </source>
</evidence>
<dbReference type="Pfam" id="PF03808">
    <property type="entry name" value="Glyco_tran_WecG"/>
    <property type="match status" value="1"/>
</dbReference>
<dbReference type="Proteomes" id="UP000295129">
    <property type="component" value="Unassembled WGS sequence"/>
</dbReference>
<dbReference type="EMBL" id="SNVV01000005">
    <property type="protein sequence ID" value="TDN53361.1"/>
    <property type="molecule type" value="Genomic_DNA"/>
</dbReference>
<dbReference type="InterPro" id="IPR004629">
    <property type="entry name" value="WecG_TagA_CpsF"/>
</dbReference>
<keyword evidence="4" id="KW-1185">Reference proteome</keyword>
<dbReference type="PANTHER" id="PTHR34136:SF1">
    <property type="entry name" value="UDP-N-ACETYL-D-MANNOSAMINURONIC ACID TRANSFERASE"/>
    <property type="match status" value="1"/>
</dbReference>
<dbReference type="GO" id="GO:0016758">
    <property type="term" value="F:hexosyltransferase activity"/>
    <property type="evidence" value="ECO:0007669"/>
    <property type="project" value="TreeGrafter"/>
</dbReference>
<comment type="caution">
    <text evidence="3">The sequence shown here is derived from an EMBL/GenBank/DDBJ whole genome shotgun (WGS) entry which is preliminary data.</text>
</comment>
<sequence length="375" mass="39995">MQNKTMRPVYWLFGLPFDAVTRDDALRSIALAIRERQRLFLSTPNLNFLIASQRKRAFQDSVLHSDLSIADGMPIVWLARLLGAPVPQRVAGSDLFEALMAGAAGPVKVYFFGGEPGVGERAAARLAALGGPVQCVGQHCPGFGTVEEMSSPERIAEINASGADFVVVALGAAKGQAWIEHNRAQLEAPVISHLGAVINFVAGSVSRAPAWMQRTGLEWLWRIKEEPKLLRRYADDGYALLRLLAGHALPAALAARKRGSGAVVPSTLEVGSGGHLNITLRGVLTPAQRGALMSRLAEALPTSTAVDVLIPSGTRVDASLLGALFVMRSEAERHGISLRVEADEAARRAFQLHLASVLLEQPALPDGPTLVPAAL</sequence>
<keyword evidence="2 3" id="KW-0808">Transferase</keyword>
<dbReference type="RefSeq" id="WP_162851695.1">
    <property type="nucleotide sequence ID" value="NZ_SNVV01000005.1"/>
</dbReference>
<protein>
    <submittedName>
        <fullName evidence="3">N-acetylglucosaminyldiphosphoundecaprenol N-acetyl-beta-D-mannosaminyltransferase</fullName>
    </submittedName>
</protein>
<gene>
    <name evidence="3" type="ORF">C7389_10534</name>
</gene>